<feature type="domain" description="Putative oxidoreductase/dehydrogenase Rossmann-like" evidence="2">
    <location>
        <begin position="13"/>
        <end position="135"/>
    </location>
</feature>
<dbReference type="SUPFAM" id="SSF51735">
    <property type="entry name" value="NAD(P)-binding Rossmann-fold domains"/>
    <property type="match status" value="1"/>
</dbReference>
<dbReference type="InterPro" id="IPR008927">
    <property type="entry name" value="6-PGluconate_DH-like_C_sf"/>
</dbReference>
<feature type="domain" description="DUF2520" evidence="3">
    <location>
        <begin position="152"/>
        <end position="278"/>
    </location>
</feature>
<dbReference type="Gene3D" id="1.10.1040.20">
    <property type="entry name" value="ProC-like, C-terminal domain"/>
    <property type="match status" value="1"/>
</dbReference>
<dbReference type="Gene3D" id="3.40.50.720">
    <property type="entry name" value="NAD(P)-binding Rossmann-like Domain"/>
    <property type="match status" value="1"/>
</dbReference>
<evidence type="ECO:0000259" key="3">
    <source>
        <dbReference type="Pfam" id="PF10728"/>
    </source>
</evidence>
<dbReference type="Proteomes" id="UP000772196">
    <property type="component" value="Unassembled WGS sequence"/>
</dbReference>
<dbReference type="InterPro" id="IPR036291">
    <property type="entry name" value="NAD(P)-bd_dom_sf"/>
</dbReference>
<feature type="compositionally biased region" description="Basic and acidic residues" evidence="1">
    <location>
        <begin position="317"/>
        <end position="363"/>
    </location>
</feature>
<dbReference type="Pfam" id="PF10728">
    <property type="entry name" value="DUF2520"/>
    <property type="match status" value="1"/>
</dbReference>
<dbReference type="PANTHER" id="PTHR40459:SF1">
    <property type="entry name" value="CONSERVED HYPOTHETICAL ALANINE AND LEUCINE RICH PROTEIN"/>
    <property type="match status" value="1"/>
</dbReference>
<comment type="caution">
    <text evidence="4">The sequence shown here is derived from an EMBL/GenBank/DDBJ whole genome shotgun (WGS) entry which is preliminary data.</text>
</comment>
<gene>
    <name evidence="4" type="ORF">HFV08_25875</name>
</gene>
<evidence type="ECO:0000313" key="4">
    <source>
        <dbReference type="EMBL" id="NKI44617.1"/>
    </source>
</evidence>
<dbReference type="EMBL" id="JAAWWP010000020">
    <property type="protein sequence ID" value="NKI44617.1"/>
    <property type="molecule type" value="Genomic_DNA"/>
</dbReference>
<reference evidence="4 5" key="1">
    <citation type="submission" date="2020-04" db="EMBL/GenBank/DDBJ databases">
        <title>Phylogenetic Diversity and Antibacterial Activity against Ralstonia solanacearum of Endophytic Actinomycete Isolated from Moss.</title>
        <authorList>
            <person name="Zhuang X."/>
        </authorList>
    </citation>
    <scope>NUCLEOTIDE SEQUENCE [LARGE SCALE GENOMIC DNA]</scope>
    <source>
        <strain evidence="4 5">LD120</strain>
    </source>
</reference>
<dbReference type="InterPro" id="IPR037108">
    <property type="entry name" value="TM1727-like_C_sf"/>
</dbReference>
<organism evidence="4 5">
    <name type="scientific">Streptomyces physcomitrii</name>
    <dbReference type="NCBI Taxonomy" id="2724184"/>
    <lineage>
        <taxon>Bacteria</taxon>
        <taxon>Bacillati</taxon>
        <taxon>Actinomycetota</taxon>
        <taxon>Actinomycetes</taxon>
        <taxon>Kitasatosporales</taxon>
        <taxon>Streptomycetaceae</taxon>
        <taxon>Streptomyces</taxon>
    </lineage>
</organism>
<evidence type="ECO:0000259" key="2">
    <source>
        <dbReference type="Pfam" id="PF10727"/>
    </source>
</evidence>
<dbReference type="RefSeq" id="WP_168542876.1">
    <property type="nucleotide sequence ID" value="NZ_JAAWWP010000020.1"/>
</dbReference>
<dbReference type="SUPFAM" id="SSF48179">
    <property type="entry name" value="6-phosphogluconate dehydrogenase C-terminal domain-like"/>
    <property type="match status" value="1"/>
</dbReference>
<dbReference type="InterPro" id="IPR018931">
    <property type="entry name" value="DUF2520"/>
</dbReference>
<dbReference type="PANTHER" id="PTHR40459">
    <property type="entry name" value="CONSERVED HYPOTHETICAL ALANINE AND LEUCINE RICH PROTEIN"/>
    <property type="match status" value="1"/>
</dbReference>
<dbReference type="InterPro" id="IPR019665">
    <property type="entry name" value="OxRdtase/DH_put_Rossmann_dom"/>
</dbReference>
<proteinExistence type="predicted"/>
<evidence type="ECO:0000313" key="5">
    <source>
        <dbReference type="Proteomes" id="UP000772196"/>
    </source>
</evidence>
<feature type="region of interest" description="Disordered" evidence="1">
    <location>
        <begin position="301"/>
        <end position="373"/>
    </location>
</feature>
<evidence type="ECO:0000256" key="1">
    <source>
        <dbReference type="SAM" id="MobiDB-lite"/>
    </source>
</evidence>
<sequence length="373" mass="38170">MNAPHRAGPGDPQEKPARLTVGVVGAGRVGPALAASLQLAGHRPVAVSAVSDASRRRAAELLPDVAVCTPAEVLARAELVLLTVPDDALPQLVAGLAETGAVRPGQLLAHTSGRYGTRVLDPATRAGALPLALHPAMTFTGTSVDVQRLAGCSFGVTAPEELRLAAEALVIEMGGEPEWIAEESRPLYHAALALGANHLVTLVAQSMDLLRTAGVGAPDRMLGPLLGAALDNTLRSGDGALTGPVARGDAGTVAAHVAELRAHAPETVPGYLAMARATADRALAHGLLKAELAEDLLDVLAAPPGSPTAAEGGSPDPGRKGPDGAETDRKDRDRRDRDREDSGGKDTDPEETDPKDPDGKDADGPGTEEADDD</sequence>
<name>A0ABX1H991_9ACTN</name>
<keyword evidence="5" id="KW-1185">Reference proteome</keyword>
<accession>A0ABX1H991</accession>
<dbReference type="Pfam" id="PF10727">
    <property type="entry name" value="Rossmann-like"/>
    <property type="match status" value="1"/>
</dbReference>
<protein>
    <submittedName>
        <fullName evidence="4">DUF2520 domain-containing protein</fullName>
    </submittedName>
</protein>